<proteinExistence type="predicted"/>
<sequence>MTEKIHVLILNGTLKAGSETSSTEALAQELSKEFPSETSTVETVRLVDLSILPGISDDLGDGDAWPALRQRILEADVVVFATPTWLGQMTSVMRRALERLNADISTLDEHGRPLFAGKVAAALVVGNEDGAHRIVADLLQAANDLAFTVPANACTYWNGRAMEQVNFVDLTETPEPVAAANRGLAANALHLARLLRAHPYPASE</sequence>
<evidence type="ECO:0000259" key="1">
    <source>
        <dbReference type="Pfam" id="PF03358"/>
    </source>
</evidence>
<organism evidence="2 3">
    <name type="scientific">Leucobacter aridicollis</name>
    <dbReference type="NCBI Taxonomy" id="283878"/>
    <lineage>
        <taxon>Bacteria</taxon>
        <taxon>Bacillati</taxon>
        <taxon>Actinomycetota</taxon>
        <taxon>Actinomycetes</taxon>
        <taxon>Micrococcales</taxon>
        <taxon>Microbacteriaceae</taxon>
        <taxon>Leucobacter</taxon>
    </lineage>
</organism>
<accession>A0A852R718</accession>
<dbReference type="Pfam" id="PF03358">
    <property type="entry name" value="FMN_red"/>
    <property type="match status" value="1"/>
</dbReference>
<dbReference type="RefSeq" id="WP_185987226.1">
    <property type="nucleotide sequence ID" value="NZ_BAAALZ010000001.1"/>
</dbReference>
<comment type="caution">
    <text evidence="2">The sequence shown here is derived from an EMBL/GenBank/DDBJ whole genome shotgun (WGS) entry which is preliminary data.</text>
</comment>
<reference evidence="2 3" key="1">
    <citation type="submission" date="2020-07" db="EMBL/GenBank/DDBJ databases">
        <title>Sequencing the genomes of 1000 actinobacteria strains.</title>
        <authorList>
            <person name="Klenk H.-P."/>
        </authorList>
    </citation>
    <scope>NUCLEOTIDE SEQUENCE [LARGE SCALE GENOMIC DNA]</scope>
    <source>
        <strain evidence="2 3">DSM 17380</strain>
    </source>
</reference>
<keyword evidence="3" id="KW-1185">Reference proteome</keyword>
<dbReference type="InterPro" id="IPR029039">
    <property type="entry name" value="Flavoprotein-like_sf"/>
</dbReference>
<gene>
    <name evidence="2" type="ORF">BJ960_002048</name>
</gene>
<dbReference type="EMBL" id="JACCBD010000001">
    <property type="protein sequence ID" value="NYD27245.1"/>
    <property type="molecule type" value="Genomic_DNA"/>
</dbReference>
<protein>
    <submittedName>
        <fullName evidence="2">Multimeric flavodoxin WrbA</fullName>
    </submittedName>
</protein>
<dbReference type="SUPFAM" id="SSF52218">
    <property type="entry name" value="Flavoproteins"/>
    <property type="match status" value="1"/>
</dbReference>
<evidence type="ECO:0000313" key="3">
    <source>
        <dbReference type="Proteomes" id="UP000586095"/>
    </source>
</evidence>
<dbReference type="Gene3D" id="3.40.50.360">
    <property type="match status" value="1"/>
</dbReference>
<dbReference type="GO" id="GO:0016491">
    <property type="term" value="F:oxidoreductase activity"/>
    <property type="evidence" value="ECO:0007669"/>
    <property type="project" value="InterPro"/>
</dbReference>
<dbReference type="InterPro" id="IPR005025">
    <property type="entry name" value="FMN_Rdtase-like_dom"/>
</dbReference>
<dbReference type="AlphaFoldDB" id="A0A852R718"/>
<dbReference type="Proteomes" id="UP000586095">
    <property type="component" value="Unassembled WGS sequence"/>
</dbReference>
<evidence type="ECO:0000313" key="2">
    <source>
        <dbReference type="EMBL" id="NYD27245.1"/>
    </source>
</evidence>
<name>A0A852R718_9MICO</name>
<feature type="domain" description="NADPH-dependent FMN reductase-like" evidence="1">
    <location>
        <begin position="6"/>
        <end position="152"/>
    </location>
</feature>